<protein>
    <submittedName>
        <fullName evidence="1">Uncharacterized protein</fullName>
    </submittedName>
</protein>
<sequence length="62" mass="6653">ISNSTCQADTALQVSMSMILINIFSPLVAPRGFGNDLCFAGQSTGNICLFNRLSFLTPGRLE</sequence>
<name>A0ABR4FRP9_9EURO</name>
<evidence type="ECO:0000313" key="1">
    <source>
        <dbReference type="EMBL" id="KAL2785897.1"/>
    </source>
</evidence>
<proteinExistence type="predicted"/>
<dbReference type="EMBL" id="JBFTWV010000131">
    <property type="protein sequence ID" value="KAL2785897.1"/>
    <property type="molecule type" value="Genomic_DNA"/>
</dbReference>
<reference evidence="1 2" key="1">
    <citation type="submission" date="2024-07" db="EMBL/GenBank/DDBJ databases">
        <title>Section-level genome sequencing and comparative genomics of Aspergillus sections Usti and Cavernicolus.</title>
        <authorList>
            <consortium name="Lawrence Berkeley National Laboratory"/>
            <person name="Nybo J.L."/>
            <person name="Vesth T.C."/>
            <person name="Theobald S."/>
            <person name="Frisvad J.C."/>
            <person name="Larsen T.O."/>
            <person name="Kjaerboelling I."/>
            <person name="Rothschild-Mancinelli K."/>
            <person name="Lyhne E.K."/>
            <person name="Kogle M.E."/>
            <person name="Barry K."/>
            <person name="Clum A."/>
            <person name="Na H."/>
            <person name="Ledsgaard L."/>
            <person name="Lin J."/>
            <person name="Lipzen A."/>
            <person name="Kuo A."/>
            <person name="Riley R."/>
            <person name="Mondo S."/>
            <person name="Labutti K."/>
            <person name="Haridas S."/>
            <person name="Pangalinan J."/>
            <person name="Salamov A.A."/>
            <person name="Simmons B.A."/>
            <person name="Magnuson J.K."/>
            <person name="Chen J."/>
            <person name="Drula E."/>
            <person name="Henrissat B."/>
            <person name="Wiebenga A."/>
            <person name="Lubbers R.J."/>
            <person name="Gomes A.C."/>
            <person name="Makela M.R."/>
            <person name="Stajich J."/>
            <person name="Grigoriev I.V."/>
            <person name="Mortensen U.H."/>
            <person name="De Vries R.P."/>
            <person name="Baker S.E."/>
            <person name="Andersen M.R."/>
        </authorList>
    </citation>
    <scope>NUCLEOTIDE SEQUENCE [LARGE SCALE GENOMIC DNA]</scope>
    <source>
        <strain evidence="1 2">CBS 209.92</strain>
    </source>
</reference>
<feature type="non-terminal residue" evidence="1">
    <location>
        <position position="1"/>
    </location>
</feature>
<organism evidence="1 2">
    <name type="scientific">Aspergillus keveii</name>
    <dbReference type="NCBI Taxonomy" id="714993"/>
    <lineage>
        <taxon>Eukaryota</taxon>
        <taxon>Fungi</taxon>
        <taxon>Dikarya</taxon>
        <taxon>Ascomycota</taxon>
        <taxon>Pezizomycotina</taxon>
        <taxon>Eurotiomycetes</taxon>
        <taxon>Eurotiomycetidae</taxon>
        <taxon>Eurotiales</taxon>
        <taxon>Aspergillaceae</taxon>
        <taxon>Aspergillus</taxon>
        <taxon>Aspergillus subgen. Nidulantes</taxon>
    </lineage>
</organism>
<evidence type="ECO:0000313" key="2">
    <source>
        <dbReference type="Proteomes" id="UP001610563"/>
    </source>
</evidence>
<comment type="caution">
    <text evidence="1">The sequence shown here is derived from an EMBL/GenBank/DDBJ whole genome shotgun (WGS) entry which is preliminary data.</text>
</comment>
<keyword evidence="2" id="KW-1185">Reference proteome</keyword>
<dbReference type="Proteomes" id="UP001610563">
    <property type="component" value="Unassembled WGS sequence"/>
</dbReference>
<gene>
    <name evidence="1" type="ORF">BJX66DRAFT_314013</name>
</gene>
<accession>A0ABR4FRP9</accession>